<dbReference type="RefSeq" id="WP_357976736.1">
    <property type="nucleotide sequence ID" value="NZ_JBFAIH010000004.1"/>
</dbReference>
<evidence type="ECO:0000313" key="1">
    <source>
        <dbReference type="EMBL" id="MEV0363113.1"/>
    </source>
</evidence>
<evidence type="ECO:0000313" key="2">
    <source>
        <dbReference type="Proteomes" id="UP001551658"/>
    </source>
</evidence>
<dbReference type="Gene3D" id="3.90.550.10">
    <property type="entry name" value="Spore Coat Polysaccharide Biosynthesis Protein SpsA, Chain A"/>
    <property type="match status" value="1"/>
</dbReference>
<dbReference type="Proteomes" id="UP001551658">
    <property type="component" value="Unassembled WGS sequence"/>
</dbReference>
<protein>
    <submittedName>
        <fullName evidence="1">GlcNAc-transferase family protein</fullName>
    </submittedName>
</protein>
<dbReference type="SUPFAM" id="SSF53448">
    <property type="entry name" value="Nucleotide-diphospho-sugar transferases"/>
    <property type="match status" value="1"/>
</dbReference>
<name>A0ABV3F644_9NOCA</name>
<dbReference type="InterPro" id="IPR029044">
    <property type="entry name" value="Nucleotide-diphossugar_trans"/>
</dbReference>
<dbReference type="Pfam" id="PF11397">
    <property type="entry name" value="GlcNAc"/>
    <property type="match status" value="2"/>
</dbReference>
<dbReference type="PANTHER" id="PTHR34496:SF10">
    <property type="entry name" value="GLCNAC TRANSFERASE"/>
    <property type="match status" value="1"/>
</dbReference>
<dbReference type="PANTHER" id="PTHR34496">
    <property type="entry name" value="GLCNAC TRANSFERASE-RELATED"/>
    <property type="match status" value="1"/>
</dbReference>
<organism evidence="1 2">
    <name type="scientific">Nocardia fusca</name>
    <dbReference type="NCBI Taxonomy" id="941183"/>
    <lineage>
        <taxon>Bacteria</taxon>
        <taxon>Bacillati</taxon>
        <taxon>Actinomycetota</taxon>
        <taxon>Actinomycetes</taxon>
        <taxon>Mycobacteriales</taxon>
        <taxon>Nocardiaceae</taxon>
        <taxon>Nocardia</taxon>
    </lineage>
</organism>
<proteinExistence type="predicted"/>
<accession>A0ABV3F644</accession>
<dbReference type="InterPro" id="IPR021067">
    <property type="entry name" value="Glycosyltransferase"/>
</dbReference>
<keyword evidence="2" id="KW-1185">Reference proteome</keyword>
<comment type="caution">
    <text evidence="1">The sequence shown here is derived from an EMBL/GenBank/DDBJ whole genome shotgun (WGS) entry which is preliminary data.</text>
</comment>
<reference evidence="1 2" key="1">
    <citation type="submission" date="2024-06" db="EMBL/GenBank/DDBJ databases">
        <title>The Natural Products Discovery Center: Release of the First 8490 Sequenced Strains for Exploring Actinobacteria Biosynthetic Diversity.</title>
        <authorList>
            <person name="Kalkreuter E."/>
            <person name="Kautsar S.A."/>
            <person name="Yang D."/>
            <person name="Bader C.D."/>
            <person name="Teijaro C.N."/>
            <person name="Fluegel L."/>
            <person name="Davis C.M."/>
            <person name="Simpson J.R."/>
            <person name="Lauterbach L."/>
            <person name="Steele A.D."/>
            <person name="Gui C."/>
            <person name="Meng S."/>
            <person name="Li G."/>
            <person name="Viehrig K."/>
            <person name="Ye F."/>
            <person name="Su P."/>
            <person name="Kiefer A.F."/>
            <person name="Nichols A."/>
            <person name="Cepeda A.J."/>
            <person name="Yan W."/>
            <person name="Fan B."/>
            <person name="Jiang Y."/>
            <person name="Adhikari A."/>
            <person name="Zheng C.-J."/>
            <person name="Schuster L."/>
            <person name="Cowan T.M."/>
            <person name="Smanski M.J."/>
            <person name="Chevrette M.G."/>
            <person name="De Carvalho L.P.S."/>
            <person name="Shen B."/>
        </authorList>
    </citation>
    <scope>NUCLEOTIDE SEQUENCE [LARGE SCALE GENOMIC DNA]</scope>
    <source>
        <strain evidence="1 2">NPDC050671</strain>
    </source>
</reference>
<gene>
    <name evidence="1" type="ORF">AB0H72_10470</name>
</gene>
<sequence length="307" mass="35459">MSGEIFVSIAAYRDPDCTNTLRSLFATAREPDRINVGLCWQALPGTDDELYPVRERESQCTVLLVDARESRGACWARSKIESLWRGEDYLLQIDSHMRFMPNWDVALQEMLTKCASDKPALSTYAHAFPEGFPETENFVTGTFPVMYAQNFDDDGVLFLGANRPSLSEAPELPARNPFFSANFFFASASVIAEVPYDPHFYFFGEEISRSVRLFTHGWDLFTPNSVPIYHDYNRRPERGLHWDDHPDWGDLDRRSRARLRHLLNMDVSEDRYVLNEIDKYGLGVTRSMADYEEFAGLNFRNRTIHPR</sequence>
<dbReference type="EMBL" id="JBFAIH010000004">
    <property type="protein sequence ID" value="MEV0363113.1"/>
    <property type="molecule type" value="Genomic_DNA"/>
</dbReference>